<comment type="caution">
    <text evidence="1">The sequence shown here is derived from an EMBL/GenBank/DDBJ whole genome shotgun (WGS) entry which is preliminary data.</text>
</comment>
<dbReference type="SUPFAM" id="SSF51735">
    <property type="entry name" value="NAD(P)-binding Rossmann-fold domains"/>
    <property type="match status" value="1"/>
</dbReference>
<organism evidence="1 2">
    <name type="scientific">Streptomyces hesseae</name>
    <dbReference type="NCBI Taxonomy" id="3075519"/>
    <lineage>
        <taxon>Bacteria</taxon>
        <taxon>Bacillati</taxon>
        <taxon>Actinomycetota</taxon>
        <taxon>Actinomycetes</taxon>
        <taxon>Kitasatosporales</taxon>
        <taxon>Streptomycetaceae</taxon>
        <taxon>Streptomyces</taxon>
    </lineage>
</organism>
<dbReference type="InterPro" id="IPR036291">
    <property type="entry name" value="NAD(P)-bd_dom_sf"/>
</dbReference>
<dbReference type="Pfam" id="PF13561">
    <property type="entry name" value="adh_short_C2"/>
    <property type="match status" value="1"/>
</dbReference>
<accession>A0ABU2SGF2</accession>
<sequence length="59" mass="6436">MGLTEEQHTGFLREIGARVPSGRVGRPEEIAWWITQLTRPEAAYANGMVLPVDGGLSLT</sequence>
<name>A0ABU2SGF2_9ACTN</name>
<protein>
    <submittedName>
        <fullName evidence="1">SDR family oxidoreductase</fullName>
    </submittedName>
</protein>
<dbReference type="InterPro" id="IPR002347">
    <property type="entry name" value="SDR_fam"/>
</dbReference>
<dbReference type="EMBL" id="JAVRFI010000001">
    <property type="protein sequence ID" value="MDT0448056.1"/>
    <property type="molecule type" value="Genomic_DNA"/>
</dbReference>
<reference evidence="1" key="1">
    <citation type="submission" date="2024-05" db="EMBL/GenBank/DDBJ databases">
        <title>30 novel species of actinomycetes from the DSMZ collection.</title>
        <authorList>
            <person name="Nouioui I."/>
        </authorList>
    </citation>
    <scope>NUCLEOTIDE SEQUENCE</scope>
    <source>
        <strain evidence="1">DSM 40473</strain>
    </source>
</reference>
<dbReference type="Proteomes" id="UP001180531">
    <property type="component" value="Unassembled WGS sequence"/>
</dbReference>
<proteinExistence type="predicted"/>
<evidence type="ECO:0000313" key="2">
    <source>
        <dbReference type="Proteomes" id="UP001180531"/>
    </source>
</evidence>
<gene>
    <name evidence="1" type="ORF">RM609_02930</name>
</gene>
<dbReference type="Gene3D" id="3.40.50.720">
    <property type="entry name" value="NAD(P)-binding Rossmann-like Domain"/>
    <property type="match status" value="1"/>
</dbReference>
<evidence type="ECO:0000313" key="1">
    <source>
        <dbReference type="EMBL" id="MDT0448056.1"/>
    </source>
</evidence>
<keyword evidence="2" id="KW-1185">Reference proteome</keyword>
<dbReference type="RefSeq" id="WP_311607611.1">
    <property type="nucleotide sequence ID" value="NZ_JAVRFI010000001.1"/>
</dbReference>